<dbReference type="Proteomes" id="UP000631300">
    <property type="component" value="Unassembled WGS sequence"/>
</dbReference>
<dbReference type="Gene3D" id="3.10.180.10">
    <property type="entry name" value="2,3-Dihydroxybiphenyl 1,2-Dioxygenase, domain 1"/>
    <property type="match status" value="1"/>
</dbReference>
<accession>A0A918JE50</accession>
<dbReference type="PROSITE" id="PS51819">
    <property type="entry name" value="VOC"/>
    <property type="match status" value="1"/>
</dbReference>
<dbReference type="InterPro" id="IPR029068">
    <property type="entry name" value="Glyas_Bleomycin-R_OHBP_Dase"/>
</dbReference>
<dbReference type="PANTHER" id="PTHR33993:SF1">
    <property type="entry name" value="GLYOXALASE FAMILY PROTEIN"/>
    <property type="match status" value="1"/>
</dbReference>
<dbReference type="InterPro" id="IPR004360">
    <property type="entry name" value="Glyas_Fos-R_dOase_dom"/>
</dbReference>
<sequence length="126" mass="13858">MMPESHKINYIEMPSQDLAQTKTFFSSVFNWQFVDYGDSYTALEEAGIDGGFYLADTCMRADAGSALVVLYSNQLEETRDAVRAAGGQIIKPIFDFPGGRRFHFTCPSGNEFAVWSEPATGAGHVS</sequence>
<protein>
    <submittedName>
        <fullName evidence="2">Glyoxalase</fullName>
    </submittedName>
</protein>
<feature type="domain" description="VOC" evidence="1">
    <location>
        <begin position="7"/>
        <end position="117"/>
    </location>
</feature>
<dbReference type="SUPFAM" id="SSF54593">
    <property type="entry name" value="Glyoxalase/Bleomycin resistance protein/Dihydroxybiphenyl dioxygenase"/>
    <property type="match status" value="1"/>
</dbReference>
<gene>
    <name evidence="2" type="ORF">GCM10007391_06450</name>
</gene>
<dbReference type="EMBL" id="BMXP01000001">
    <property type="protein sequence ID" value="GGW76500.1"/>
    <property type="molecule type" value="Genomic_DNA"/>
</dbReference>
<reference evidence="2" key="1">
    <citation type="journal article" date="2014" name="Int. J. Syst. Evol. Microbiol.">
        <title>Complete genome sequence of Corynebacterium casei LMG S-19264T (=DSM 44701T), isolated from a smear-ripened cheese.</title>
        <authorList>
            <consortium name="US DOE Joint Genome Institute (JGI-PGF)"/>
            <person name="Walter F."/>
            <person name="Albersmeier A."/>
            <person name="Kalinowski J."/>
            <person name="Ruckert C."/>
        </authorList>
    </citation>
    <scope>NUCLEOTIDE SEQUENCE</scope>
    <source>
        <strain evidence="2">KCTC 22164</strain>
    </source>
</reference>
<comment type="caution">
    <text evidence="2">The sequence shown here is derived from an EMBL/GenBank/DDBJ whole genome shotgun (WGS) entry which is preliminary data.</text>
</comment>
<evidence type="ECO:0000313" key="3">
    <source>
        <dbReference type="Proteomes" id="UP000631300"/>
    </source>
</evidence>
<evidence type="ECO:0000313" key="2">
    <source>
        <dbReference type="EMBL" id="GGW76500.1"/>
    </source>
</evidence>
<dbReference type="PANTHER" id="PTHR33993">
    <property type="entry name" value="GLYOXALASE-RELATED"/>
    <property type="match status" value="1"/>
</dbReference>
<evidence type="ECO:0000259" key="1">
    <source>
        <dbReference type="PROSITE" id="PS51819"/>
    </source>
</evidence>
<name>A0A918JE50_9ALTE</name>
<dbReference type="CDD" id="cd07247">
    <property type="entry name" value="SgaA_N_like"/>
    <property type="match status" value="1"/>
</dbReference>
<dbReference type="Pfam" id="PF00903">
    <property type="entry name" value="Glyoxalase"/>
    <property type="match status" value="1"/>
</dbReference>
<proteinExistence type="predicted"/>
<dbReference type="AlphaFoldDB" id="A0A918JE50"/>
<dbReference type="InterPro" id="IPR037523">
    <property type="entry name" value="VOC_core"/>
</dbReference>
<reference evidence="2" key="2">
    <citation type="submission" date="2020-09" db="EMBL/GenBank/DDBJ databases">
        <authorList>
            <person name="Sun Q."/>
            <person name="Kim S."/>
        </authorList>
    </citation>
    <scope>NUCLEOTIDE SEQUENCE</scope>
    <source>
        <strain evidence="2">KCTC 22164</strain>
    </source>
</reference>
<keyword evidence="3" id="KW-1185">Reference proteome</keyword>
<dbReference type="InterPro" id="IPR052164">
    <property type="entry name" value="Anthracycline_SecMetBiosynth"/>
</dbReference>
<organism evidence="2 3">
    <name type="scientific">Alteromonas halophila</name>
    <dbReference type="NCBI Taxonomy" id="516698"/>
    <lineage>
        <taxon>Bacteria</taxon>
        <taxon>Pseudomonadati</taxon>
        <taxon>Pseudomonadota</taxon>
        <taxon>Gammaproteobacteria</taxon>
        <taxon>Alteromonadales</taxon>
        <taxon>Alteromonadaceae</taxon>
        <taxon>Alteromonas/Salinimonas group</taxon>
        <taxon>Alteromonas</taxon>
    </lineage>
</organism>